<dbReference type="Proteomes" id="UP000660381">
    <property type="component" value="Unassembled WGS sequence"/>
</dbReference>
<evidence type="ECO:0000313" key="1">
    <source>
        <dbReference type="EMBL" id="MBD2694064.1"/>
    </source>
</evidence>
<gene>
    <name evidence="1" type="ORF">H6G68_20280</name>
</gene>
<comment type="caution">
    <text evidence="1">The sequence shown here is derived from an EMBL/GenBank/DDBJ whole genome shotgun (WGS) entry which is preliminary data.</text>
</comment>
<evidence type="ECO:0000313" key="2">
    <source>
        <dbReference type="Proteomes" id="UP000660381"/>
    </source>
</evidence>
<dbReference type="Pfam" id="PF11209">
    <property type="entry name" value="LmeA"/>
    <property type="match status" value="1"/>
</dbReference>
<organism evidence="1 2">
    <name type="scientific">Anabaena catenula FACHB-362</name>
    <dbReference type="NCBI Taxonomy" id="2692877"/>
    <lineage>
        <taxon>Bacteria</taxon>
        <taxon>Bacillati</taxon>
        <taxon>Cyanobacteriota</taxon>
        <taxon>Cyanophyceae</taxon>
        <taxon>Nostocales</taxon>
        <taxon>Nostocaceae</taxon>
        <taxon>Anabaena</taxon>
    </lineage>
</organism>
<sequence>MRNLSSSVTNGQKIRIISQVLTTAIKLWLKTQLSQVSQLDVEIKASDRQILSGNIPAVSIFASNAIYQGIHVTSVQLWAENIQINIGSVLKGQPLRLLEIVPVVAELTVEEQNLNNSLSSELLSTTLNDLLVKLLPEQCQKSKPISWQEITLDNQRLILTGTLASESKPTLLEMCVGLELLNGQELQLTEIKIEHDQEVLLESNSGYNFYLGSDVDLQEVTVVPSQLVCRGRINVNP</sequence>
<dbReference type="RefSeq" id="WP_190908261.1">
    <property type="nucleotide sequence ID" value="NZ_JACJTQ010000038.1"/>
</dbReference>
<reference evidence="1 2" key="1">
    <citation type="journal article" date="2020" name="ISME J.">
        <title>Comparative genomics reveals insights into cyanobacterial evolution and habitat adaptation.</title>
        <authorList>
            <person name="Chen M.Y."/>
            <person name="Teng W.K."/>
            <person name="Zhao L."/>
            <person name="Hu C.X."/>
            <person name="Zhou Y.K."/>
            <person name="Han B.P."/>
            <person name="Song L.R."/>
            <person name="Shu W.S."/>
        </authorList>
    </citation>
    <scope>NUCLEOTIDE SEQUENCE [LARGE SCALE GENOMIC DNA]</scope>
    <source>
        <strain evidence="1 2">FACHB-362</strain>
    </source>
</reference>
<accession>A0ABR8J893</accession>
<name>A0ABR8J893_9NOST</name>
<dbReference type="InterPro" id="IPR021373">
    <property type="entry name" value="DUF2993"/>
</dbReference>
<protein>
    <submittedName>
        <fullName evidence="1">DUF2993 domain-containing protein</fullName>
    </submittedName>
</protein>
<dbReference type="EMBL" id="JACJTQ010000038">
    <property type="protein sequence ID" value="MBD2694064.1"/>
    <property type="molecule type" value="Genomic_DNA"/>
</dbReference>
<proteinExistence type="predicted"/>
<keyword evidence="2" id="KW-1185">Reference proteome</keyword>